<proteinExistence type="predicted"/>
<sequence length="179" mass="20118">MSDERSNKMEVDEKTMTKILIDKLFARYAVLLRRIELLEDPACELPTYTPGQWYDWSGGVCPVDGKMMVKVEFRNKSRPGANKAETWRWYHSDGGAQADIVRFRIVPEDDDDMGPAPTDEELRASGYLPIEEVSKEAAKKWERLNSTPDAVVAALRAHDTIPAANVLAAAVRGLCHNIQ</sequence>
<feature type="non-terminal residue" evidence="1">
    <location>
        <position position="179"/>
    </location>
</feature>
<gene>
    <name evidence="1" type="ORF">LCGC14_2474210</name>
</gene>
<dbReference type="AlphaFoldDB" id="A0A0F9BXC9"/>
<comment type="caution">
    <text evidence="1">The sequence shown here is derived from an EMBL/GenBank/DDBJ whole genome shotgun (WGS) entry which is preliminary data.</text>
</comment>
<protein>
    <submittedName>
        <fullName evidence="1">Uncharacterized protein</fullName>
    </submittedName>
</protein>
<organism evidence="1">
    <name type="scientific">marine sediment metagenome</name>
    <dbReference type="NCBI Taxonomy" id="412755"/>
    <lineage>
        <taxon>unclassified sequences</taxon>
        <taxon>metagenomes</taxon>
        <taxon>ecological metagenomes</taxon>
    </lineage>
</organism>
<dbReference type="EMBL" id="LAZR01038817">
    <property type="protein sequence ID" value="KKL18572.1"/>
    <property type="molecule type" value="Genomic_DNA"/>
</dbReference>
<evidence type="ECO:0000313" key="1">
    <source>
        <dbReference type="EMBL" id="KKL18572.1"/>
    </source>
</evidence>
<name>A0A0F9BXC9_9ZZZZ</name>
<accession>A0A0F9BXC9</accession>
<reference evidence="1" key="1">
    <citation type="journal article" date="2015" name="Nature">
        <title>Complex archaea that bridge the gap between prokaryotes and eukaryotes.</title>
        <authorList>
            <person name="Spang A."/>
            <person name="Saw J.H."/>
            <person name="Jorgensen S.L."/>
            <person name="Zaremba-Niedzwiedzka K."/>
            <person name="Martijn J."/>
            <person name="Lind A.E."/>
            <person name="van Eijk R."/>
            <person name="Schleper C."/>
            <person name="Guy L."/>
            <person name="Ettema T.J."/>
        </authorList>
    </citation>
    <scope>NUCLEOTIDE SEQUENCE</scope>
</reference>